<keyword evidence="2" id="KW-1185">Reference proteome</keyword>
<evidence type="ECO:0000313" key="1">
    <source>
        <dbReference type="EMBL" id="KAI6660761.1"/>
    </source>
</evidence>
<dbReference type="EMBL" id="JAKMXF010000025">
    <property type="protein sequence ID" value="KAI6660761.1"/>
    <property type="molecule type" value="Genomic_DNA"/>
</dbReference>
<accession>A0AAV7KLK5</accession>
<proteinExistence type="predicted"/>
<dbReference type="GO" id="GO:0003676">
    <property type="term" value="F:nucleic acid binding"/>
    <property type="evidence" value="ECO:0007669"/>
    <property type="project" value="InterPro"/>
</dbReference>
<sequence length="122" mass="14046">MSHRPLSRFDIFPQGQTINSLYYRKEILAKLCRHAINRTANTEHVSEREMLENMSDFIFMQDGAPAHKTKLTQEWCRGDLNGFGRKLTGQEFSGFKLNPVSLGCIEREDKRKSPDDQSGLVK</sequence>
<gene>
    <name evidence="1" type="ORF">LOD99_10268</name>
</gene>
<evidence type="ECO:0000313" key="2">
    <source>
        <dbReference type="Proteomes" id="UP001165289"/>
    </source>
</evidence>
<reference evidence="1 2" key="1">
    <citation type="journal article" date="2023" name="BMC Biol.">
        <title>The compact genome of the sponge Oopsacas minuta (Hexactinellida) is lacking key metazoan core genes.</title>
        <authorList>
            <person name="Santini S."/>
            <person name="Schenkelaars Q."/>
            <person name="Jourda C."/>
            <person name="Duchesne M."/>
            <person name="Belahbib H."/>
            <person name="Rocher C."/>
            <person name="Selva M."/>
            <person name="Riesgo A."/>
            <person name="Vervoort M."/>
            <person name="Leys S.P."/>
            <person name="Kodjabachian L."/>
            <person name="Le Bivic A."/>
            <person name="Borchiellini C."/>
            <person name="Claverie J.M."/>
            <person name="Renard E."/>
        </authorList>
    </citation>
    <scope>NUCLEOTIDE SEQUENCE [LARGE SCALE GENOMIC DNA]</scope>
    <source>
        <strain evidence="1">SPO-2</strain>
    </source>
</reference>
<protein>
    <submittedName>
        <fullName evidence="1">Uncharacterized protein</fullName>
    </submittedName>
</protein>
<organism evidence="1 2">
    <name type="scientific">Oopsacas minuta</name>
    <dbReference type="NCBI Taxonomy" id="111878"/>
    <lineage>
        <taxon>Eukaryota</taxon>
        <taxon>Metazoa</taxon>
        <taxon>Porifera</taxon>
        <taxon>Hexactinellida</taxon>
        <taxon>Hexasterophora</taxon>
        <taxon>Lyssacinosida</taxon>
        <taxon>Leucopsacidae</taxon>
        <taxon>Oopsacas</taxon>
    </lineage>
</organism>
<dbReference type="AlphaFoldDB" id="A0AAV7KLK5"/>
<dbReference type="Proteomes" id="UP001165289">
    <property type="component" value="Unassembled WGS sequence"/>
</dbReference>
<dbReference type="Gene3D" id="3.30.420.10">
    <property type="entry name" value="Ribonuclease H-like superfamily/Ribonuclease H"/>
    <property type="match status" value="1"/>
</dbReference>
<comment type="caution">
    <text evidence="1">The sequence shown here is derived from an EMBL/GenBank/DDBJ whole genome shotgun (WGS) entry which is preliminary data.</text>
</comment>
<dbReference type="InterPro" id="IPR036397">
    <property type="entry name" value="RNaseH_sf"/>
</dbReference>
<name>A0AAV7KLK5_9METZ</name>